<proteinExistence type="predicted"/>
<dbReference type="PANTHER" id="PTHR43243">
    <property type="entry name" value="INNER MEMBRANE TRANSPORTER YGJI-RELATED"/>
    <property type="match status" value="1"/>
</dbReference>
<keyword evidence="4 5" id="KW-0472">Membrane</keyword>
<reference evidence="6 7" key="1">
    <citation type="submission" date="2023-03" db="EMBL/GenBank/DDBJ databases">
        <title>Muricauda XX sp. nov. and Muricauda XXX sp. nov., two novel species isolated from Okinawa Trough.</title>
        <authorList>
            <person name="Cao W."/>
            <person name="Deng X."/>
        </authorList>
    </citation>
    <scope>NUCLEOTIDE SEQUENCE [LARGE SCALE GENOMIC DNA]</scope>
    <source>
        <strain evidence="6 7">334s03</strain>
    </source>
</reference>
<dbReference type="Proteomes" id="UP001221366">
    <property type="component" value="Unassembled WGS sequence"/>
</dbReference>
<protein>
    <submittedName>
        <fullName evidence="6">Amino acid permease</fullName>
    </submittedName>
</protein>
<feature type="transmembrane region" description="Helical" evidence="5">
    <location>
        <begin position="384"/>
        <end position="407"/>
    </location>
</feature>
<keyword evidence="2 5" id="KW-0812">Transmembrane</keyword>
<feature type="transmembrane region" description="Helical" evidence="5">
    <location>
        <begin position="82"/>
        <end position="102"/>
    </location>
</feature>
<accession>A0ABT5Y194</accession>
<name>A0ABT5Y194_9FLAO</name>
<feature type="transmembrane region" description="Helical" evidence="5">
    <location>
        <begin position="187"/>
        <end position="205"/>
    </location>
</feature>
<feature type="transmembrane region" description="Helical" evidence="5">
    <location>
        <begin position="25"/>
        <end position="53"/>
    </location>
</feature>
<evidence type="ECO:0000256" key="1">
    <source>
        <dbReference type="ARBA" id="ARBA00004141"/>
    </source>
</evidence>
<keyword evidence="7" id="KW-1185">Reference proteome</keyword>
<evidence type="ECO:0000313" key="7">
    <source>
        <dbReference type="Proteomes" id="UP001221366"/>
    </source>
</evidence>
<dbReference type="InterPro" id="IPR002293">
    <property type="entry name" value="AA/rel_permease1"/>
</dbReference>
<organism evidence="6 7">
    <name type="scientific">Flagellimonas yonaguniensis</name>
    <dbReference type="NCBI Taxonomy" id="3031325"/>
    <lineage>
        <taxon>Bacteria</taxon>
        <taxon>Pseudomonadati</taxon>
        <taxon>Bacteroidota</taxon>
        <taxon>Flavobacteriia</taxon>
        <taxon>Flavobacteriales</taxon>
        <taxon>Flavobacteriaceae</taxon>
        <taxon>Flagellimonas</taxon>
    </lineage>
</organism>
<feature type="transmembrane region" description="Helical" evidence="5">
    <location>
        <begin position="108"/>
        <end position="132"/>
    </location>
</feature>
<dbReference type="Gene3D" id="1.20.1740.10">
    <property type="entry name" value="Amino acid/polyamine transporter I"/>
    <property type="match status" value="1"/>
</dbReference>
<feature type="transmembrane region" description="Helical" evidence="5">
    <location>
        <begin position="319"/>
        <end position="338"/>
    </location>
</feature>
<evidence type="ECO:0000256" key="4">
    <source>
        <dbReference type="ARBA" id="ARBA00023136"/>
    </source>
</evidence>
<evidence type="ECO:0000256" key="2">
    <source>
        <dbReference type="ARBA" id="ARBA00022692"/>
    </source>
</evidence>
<feature type="transmembrane region" description="Helical" evidence="5">
    <location>
        <begin position="413"/>
        <end position="435"/>
    </location>
</feature>
<feature type="transmembrane region" description="Helical" evidence="5">
    <location>
        <begin position="144"/>
        <end position="167"/>
    </location>
</feature>
<dbReference type="Pfam" id="PF13520">
    <property type="entry name" value="AA_permease_2"/>
    <property type="match status" value="1"/>
</dbReference>
<comment type="caution">
    <text evidence="6">The sequence shown here is derived from an EMBL/GenBank/DDBJ whole genome shotgun (WGS) entry which is preliminary data.</text>
</comment>
<gene>
    <name evidence="6" type="ORF">PY092_13670</name>
</gene>
<evidence type="ECO:0000313" key="6">
    <source>
        <dbReference type="EMBL" id="MDF0717206.1"/>
    </source>
</evidence>
<dbReference type="PANTHER" id="PTHR43243:SF11">
    <property type="entry name" value="AMINO ACID PERMEASE_ SLC12A DOMAIN-CONTAINING PROTEIN"/>
    <property type="match status" value="1"/>
</dbReference>
<dbReference type="RefSeq" id="WP_275616361.1">
    <property type="nucleotide sequence ID" value="NZ_JARFVB010000009.1"/>
</dbReference>
<feature type="transmembrane region" description="Helical" evidence="5">
    <location>
        <begin position="344"/>
        <end position="363"/>
    </location>
</feature>
<dbReference type="EMBL" id="JARFVB010000009">
    <property type="protein sequence ID" value="MDF0717206.1"/>
    <property type="molecule type" value="Genomic_DNA"/>
</dbReference>
<keyword evidence="3 5" id="KW-1133">Transmembrane helix</keyword>
<feature type="transmembrane region" description="Helical" evidence="5">
    <location>
        <begin position="226"/>
        <end position="250"/>
    </location>
</feature>
<comment type="subcellular location">
    <subcellularLocation>
        <location evidence="1">Membrane</location>
        <topology evidence="1">Multi-pass membrane protein</topology>
    </subcellularLocation>
</comment>
<evidence type="ECO:0000256" key="5">
    <source>
        <dbReference type="SAM" id="Phobius"/>
    </source>
</evidence>
<sequence>MSQKNKLNQLAATAISGNDISSSCLYVSALAIIYSGQYAWIALLMVGVVLFLFRKIYGEVVGALPLNGGAYNALLNTTSKSMASLAATLTLLSYMATAVISANEAMHYAHTLLGNLPIILTTIVLLAIFMGLTIMGITESSKVAITIFLFHLFSLILLSAFVGIYLMNTGWDVFTDNFGLPVKGGSVTTALFFGFSAAMLGISGFESSANFVEQQQQGVFPKTLRNMWVVVTIFNPLMAFLALASIPMSSIEQNQEALLSFMGNISGGSWLSILISIDAALVLSGAVLTSFIGVNGLVERMTLDRVLPPFLLKKNKRGSSYRISIVFFLLCVSILLITKGELGALAGVYTIAFLSVMVLFGLGNILLKVRRKSLPRPEKSRWPLLLLAIAAVLVAIVGNALLNPAYLGVFFEYFIPTMLLVLIMLNRTLLLKVILQIIKYILNPIQQFLKHSNRRILRVINRINSQEFVYFTKGDNVANLNKVMLYIQKNEHTKKLKIVSALDKEAKISPRLISDIEVLDREYPDIEIEFIELQEEFGPELIHKLSKDWNIPVNFMFIGSPGDHFPYRVEELGGVRLII</sequence>
<feature type="transmembrane region" description="Helical" evidence="5">
    <location>
        <begin position="270"/>
        <end position="298"/>
    </location>
</feature>
<evidence type="ECO:0000256" key="3">
    <source>
        <dbReference type="ARBA" id="ARBA00022989"/>
    </source>
</evidence>